<name>A0ABM1R896_CAMSA</name>
<proteinExistence type="predicted"/>
<evidence type="ECO:0000313" key="3">
    <source>
        <dbReference type="RefSeq" id="XP_019095234.1"/>
    </source>
</evidence>
<protein>
    <submittedName>
        <fullName evidence="3">Cation-chloride cotransporter 1-like</fullName>
    </submittedName>
</protein>
<evidence type="ECO:0000256" key="1">
    <source>
        <dbReference type="SAM" id="Phobius"/>
    </source>
</evidence>
<feature type="transmembrane region" description="Helical" evidence="1">
    <location>
        <begin position="56"/>
        <end position="72"/>
    </location>
</feature>
<keyword evidence="1" id="KW-0472">Membrane</keyword>
<dbReference type="RefSeq" id="XP_019095234.1">
    <property type="nucleotide sequence ID" value="XM_019239689.1"/>
</dbReference>
<dbReference type="Proteomes" id="UP000694864">
    <property type="component" value="Chromosome 17"/>
</dbReference>
<reference evidence="3" key="2">
    <citation type="submission" date="2025-08" db="UniProtKB">
        <authorList>
            <consortium name="RefSeq"/>
        </authorList>
    </citation>
    <scope>IDENTIFICATION</scope>
    <source>
        <tissue evidence="3">Leaf</tissue>
    </source>
</reference>
<sequence>MGKISPSRKGTRRYVLGAVETFLKAFPAAGIFRETITKVNVTAVSESIQSPNSHDLQIYGIVVTILLCFIVFCGNRVAPAFLVPVLLSIFCIFIGIFLAKTDDPDILKITGALLIK</sequence>
<keyword evidence="1" id="KW-1133">Transmembrane helix</keyword>
<dbReference type="GeneID" id="104757412"/>
<reference evidence="2" key="1">
    <citation type="journal article" date="2014" name="Nat. Commun.">
        <title>The emerging biofuel crop Camelina sativa retains a highly undifferentiated hexaploid genome structure.</title>
        <authorList>
            <person name="Kagale S."/>
            <person name="Koh C."/>
            <person name="Nixon J."/>
            <person name="Bollina V."/>
            <person name="Clarke W.E."/>
            <person name="Tuteja R."/>
            <person name="Spillane C."/>
            <person name="Robinson S.J."/>
            <person name="Links M.G."/>
            <person name="Clarke C."/>
            <person name="Higgins E.E."/>
            <person name="Huebert T."/>
            <person name="Sharpe A.G."/>
            <person name="Parkin I.A."/>
        </authorList>
    </citation>
    <scope>NUCLEOTIDE SEQUENCE [LARGE SCALE GENOMIC DNA]</scope>
    <source>
        <strain evidence="2">cv. DH55</strain>
    </source>
</reference>
<accession>A0ABM1R896</accession>
<keyword evidence="1" id="KW-0812">Transmembrane</keyword>
<keyword evidence="2" id="KW-1185">Reference proteome</keyword>
<evidence type="ECO:0000313" key="2">
    <source>
        <dbReference type="Proteomes" id="UP000694864"/>
    </source>
</evidence>
<feature type="transmembrane region" description="Helical" evidence="1">
    <location>
        <begin position="78"/>
        <end position="99"/>
    </location>
</feature>
<organism evidence="2 3">
    <name type="scientific">Camelina sativa</name>
    <name type="common">False flax</name>
    <name type="synonym">Myagrum sativum</name>
    <dbReference type="NCBI Taxonomy" id="90675"/>
    <lineage>
        <taxon>Eukaryota</taxon>
        <taxon>Viridiplantae</taxon>
        <taxon>Streptophyta</taxon>
        <taxon>Embryophyta</taxon>
        <taxon>Tracheophyta</taxon>
        <taxon>Spermatophyta</taxon>
        <taxon>Magnoliopsida</taxon>
        <taxon>eudicotyledons</taxon>
        <taxon>Gunneridae</taxon>
        <taxon>Pentapetalae</taxon>
        <taxon>rosids</taxon>
        <taxon>malvids</taxon>
        <taxon>Brassicales</taxon>
        <taxon>Brassicaceae</taxon>
        <taxon>Camelineae</taxon>
        <taxon>Camelina</taxon>
    </lineage>
</organism>
<gene>
    <name evidence="3" type="primary">LOC104757412</name>
</gene>